<dbReference type="Proteomes" id="UP000468864">
    <property type="component" value="Unassembled WGS sequence"/>
</dbReference>
<gene>
    <name evidence="3" type="ORF">GR206_28865</name>
</gene>
<protein>
    <submittedName>
        <fullName evidence="3">Uncharacterized protein</fullName>
    </submittedName>
</protein>
<keyword evidence="2" id="KW-1133">Transmembrane helix</keyword>
<sequence>MSEDASKEALEIEAKRLDLERFKARLSYRKSIIIGGFVAIAIALIPPVFQFVSFLIDTQNKDAERQADIQKFRSQYISAFLDNALNQDIELRLRLAQYFKFVAPDKDLKDDWSAYYAELEKKRNDTRDLIEKLEEKLASTQAGPVSEANSVEQDKVLQQLGWLRAEVGYVAPNKSVIRDPRNTNVQVLDGIDIALDSIPLDKQPMARKIVSAFANAGFGRNQQIAALSNAIVESNLDPNAVLGNSIGLFLISQQGFGKGLSAEELKDPDINLNLTIDASKRALAFVNATNLDAAIAAFVRYVSRPANSDQVIRTISSVSRQLTR</sequence>
<proteinExistence type="predicted"/>
<keyword evidence="2" id="KW-0812">Transmembrane</keyword>
<reference evidence="3 4" key="1">
    <citation type="submission" date="2019-12" db="EMBL/GenBank/DDBJ databases">
        <title>Rhizobium genotypes associated with high levels of biological nitrogen fixation by grain legumes in a temperate-maritime cropping system.</title>
        <authorList>
            <person name="Maluk M."/>
            <person name="Francesc Ferrando Molina F."/>
            <person name="Lopez Del Egido L."/>
            <person name="Lafos M."/>
            <person name="Langarica-Fuentes A."/>
            <person name="Gebre Yohannes G."/>
            <person name="Young M.W."/>
            <person name="Martin P."/>
            <person name="Gantlett R."/>
            <person name="Kenicer G."/>
            <person name="Hawes C."/>
            <person name="Begg G.S."/>
            <person name="Quilliam R.S."/>
            <person name="Squire G.R."/>
            <person name="Poole P.S."/>
            <person name="Young P.W."/>
            <person name="Iannetta P.M."/>
            <person name="James E.K."/>
        </authorList>
    </citation>
    <scope>NUCLEOTIDE SEQUENCE [LARGE SCALE GENOMIC DNA]</scope>
    <source>
        <strain evidence="3 4">JHI2449</strain>
    </source>
</reference>
<accession>A0A6N9ZNH5</accession>
<comment type="caution">
    <text evidence="3">The sequence shown here is derived from an EMBL/GenBank/DDBJ whole genome shotgun (WGS) entry which is preliminary data.</text>
</comment>
<evidence type="ECO:0000313" key="3">
    <source>
        <dbReference type="EMBL" id="NEH94982.1"/>
    </source>
</evidence>
<keyword evidence="2" id="KW-0472">Membrane</keyword>
<dbReference type="AlphaFoldDB" id="A0A6N9ZNH5"/>
<keyword evidence="1" id="KW-0175">Coiled coil</keyword>
<name>A0A6N9ZNH5_9HYPH</name>
<evidence type="ECO:0000256" key="1">
    <source>
        <dbReference type="SAM" id="Coils"/>
    </source>
</evidence>
<evidence type="ECO:0000313" key="4">
    <source>
        <dbReference type="Proteomes" id="UP000468864"/>
    </source>
</evidence>
<feature type="transmembrane region" description="Helical" evidence="2">
    <location>
        <begin position="31"/>
        <end position="56"/>
    </location>
</feature>
<dbReference type="EMBL" id="WUEP01000030">
    <property type="protein sequence ID" value="NEH94982.1"/>
    <property type="molecule type" value="Genomic_DNA"/>
</dbReference>
<evidence type="ECO:0000256" key="2">
    <source>
        <dbReference type="SAM" id="Phobius"/>
    </source>
</evidence>
<dbReference type="RefSeq" id="WP_163882651.1">
    <property type="nucleotide sequence ID" value="NZ_WUEP01000030.1"/>
</dbReference>
<organism evidence="3 4">
    <name type="scientific">Rhizobium laguerreae</name>
    <dbReference type="NCBI Taxonomy" id="1076926"/>
    <lineage>
        <taxon>Bacteria</taxon>
        <taxon>Pseudomonadati</taxon>
        <taxon>Pseudomonadota</taxon>
        <taxon>Alphaproteobacteria</taxon>
        <taxon>Hyphomicrobiales</taxon>
        <taxon>Rhizobiaceae</taxon>
        <taxon>Rhizobium/Agrobacterium group</taxon>
        <taxon>Rhizobium</taxon>
    </lineage>
</organism>
<feature type="coiled-coil region" evidence="1">
    <location>
        <begin position="116"/>
        <end position="143"/>
    </location>
</feature>